<feature type="domain" description="PPE" evidence="3">
    <location>
        <begin position="3"/>
        <end position="164"/>
    </location>
</feature>
<evidence type="ECO:0000313" key="6">
    <source>
        <dbReference type="Proteomes" id="UP000250915"/>
    </source>
</evidence>
<dbReference type="Proteomes" id="UP000250915">
    <property type="component" value="Unassembled WGS sequence"/>
</dbReference>
<gene>
    <name evidence="5" type="ORF">DQP57_00135</name>
</gene>
<evidence type="ECO:0000256" key="1">
    <source>
        <dbReference type="ARBA" id="ARBA00010652"/>
    </source>
</evidence>
<proteinExistence type="inferred from homology"/>
<evidence type="ECO:0000259" key="3">
    <source>
        <dbReference type="Pfam" id="PF00823"/>
    </source>
</evidence>
<name>A0A329MCB7_9MYCO</name>
<accession>A0A329MCB7</accession>
<dbReference type="PANTHER" id="PTHR46766">
    <property type="entry name" value="GLUTAMINE-RICH PROTEIN 2"/>
    <property type="match status" value="1"/>
</dbReference>
<feature type="domain" description="PPE family C-terminal" evidence="4">
    <location>
        <begin position="278"/>
        <end position="344"/>
    </location>
</feature>
<evidence type="ECO:0000259" key="4">
    <source>
        <dbReference type="Pfam" id="PF12484"/>
    </source>
</evidence>
<dbReference type="InterPro" id="IPR022171">
    <property type="entry name" value="PPE_C"/>
</dbReference>
<organism evidence="5 6">
    <name type="scientific">Mycobacterium colombiense</name>
    <dbReference type="NCBI Taxonomy" id="339268"/>
    <lineage>
        <taxon>Bacteria</taxon>
        <taxon>Bacillati</taxon>
        <taxon>Actinomycetota</taxon>
        <taxon>Actinomycetes</taxon>
        <taxon>Mycobacteriales</taxon>
        <taxon>Mycobacteriaceae</taxon>
        <taxon>Mycobacterium</taxon>
        <taxon>Mycobacterium avium complex (MAC)</taxon>
    </lineage>
</organism>
<evidence type="ECO:0000256" key="2">
    <source>
        <dbReference type="SAM" id="MobiDB-lite"/>
    </source>
</evidence>
<dbReference type="InterPro" id="IPR038332">
    <property type="entry name" value="PPE_sf"/>
</dbReference>
<dbReference type="EMBL" id="QMEV01000001">
    <property type="protein sequence ID" value="RAV17470.1"/>
    <property type="molecule type" value="Genomic_DNA"/>
</dbReference>
<comment type="similarity">
    <text evidence="1">Belongs to the mycobacterial PPE family.</text>
</comment>
<evidence type="ECO:0000313" key="5">
    <source>
        <dbReference type="EMBL" id="RAV17470.1"/>
    </source>
</evidence>
<dbReference type="Gene3D" id="1.20.1260.20">
    <property type="entry name" value="PPE superfamily"/>
    <property type="match status" value="1"/>
</dbReference>
<sequence length="354" mass="37304">MLYSLLPPEINSLRMYTGAGAGPLVAAAASWSQIANGLSDAAMQHVATVTALAGVWTGPSSDAMLKSSLAYTKWLTSTAAQAEVTATQAQAAVAAYETAFAATVPPFEVTENRARLTALVATNFLGVNTPVIMATEAQYSEMWAQDAAAMTTYQVSSMQATRLPSFTPLKPLTTNVAQQPKQLPQGGIQNALQGLQNIDPTTGWLGLFNDYIQSNLSSGVLFDVPLGVIQSITSTVALMSLFQGEKQIAIGEAQLPPEQVAQIESRFGGGMTGGLNTAASFGNAQSVGKLSVPQSWERSASLPFTNPEPVSALNTGEGYFGPPVTPLLGRREKPEPARYGFRQKKLIPRHPSGG</sequence>
<dbReference type="PANTHER" id="PTHR46766:SF1">
    <property type="entry name" value="GLUTAMINE-RICH PROTEIN 2"/>
    <property type="match status" value="1"/>
</dbReference>
<protein>
    <submittedName>
        <fullName evidence="5">PPE family protein</fullName>
    </submittedName>
</protein>
<comment type="caution">
    <text evidence="5">The sequence shown here is derived from an EMBL/GenBank/DDBJ whole genome shotgun (WGS) entry which is preliminary data.</text>
</comment>
<dbReference type="Pfam" id="PF12484">
    <property type="entry name" value="PPE-SVP"/>
    <property type="match status" value="1"/>
</dbReference>
<dbReference type="InterPro" id="IPR000030">
    <property type="entry name" value="PPE_dom"/>
</dbReference>
<dbReference type="Pfam" id="PF00823">
    <property type="entry name" value="PPE"/>
    <property type="match status" value="1"/>
</dbReference>
<feature type="region of interest" description="Disordered" evidence="2">
    <location>
        <begin position="313"/>
        <end position="354"/>
    </location>
</feature>
<dbReference type="SUPFAM" id="SSF140459">
    <property type="entry name" value="PE/PPE dimer-like"/>
    <property type="match status" value="1"/>
</dbReference>
<dbReference type="OrthoDB" id="4772941at2"/>
<dbReference type="RefSeq" id="WP_112630576.1">
    <property type="nucleotide sequence ID" value="NZ_QMEV01000001.1"/>
</dbReference>
<dbReference type="GO" id="GO:0052572">
    <property type="term" value="P:response to host immune response"/>
    <property type="evidence" value="ECO:0007669"/>
    <property type="project" value="TreeGrafter"/>
</dbReference>
<reference evidence="5 6" key="1">
    <citation type="submission" date="2018-06" db="EMBL/GenBank/DDBJ databases">
        <title>NTM in soil in Japan.</title>
        <authorList>
            <person name="Ohya K."/>
        </authorList>
    </citation>
    <scope>NUCLEOTIDE SEQUENCE [LARGE SCALE GENOMIC DNA]</scope>
    <source>
        <strain evidence="5 6">GF28</strain>
    </source>
</reference>
<dbReference type="AlphaFoldDB" id="A0A329MCB7"/>